<organism evidence="2 3">
    <name type="scientific">Phyllobacterium brassicacearum</name>
    <dbReference type="NCBI Taxonomy" id="314235"/>
    <lineage>
        <taxon>Bacteria</taxon>
        <taxon>Pseudomonadati</taxon>
        <taxon>Pseudomonadota</taxon>
        <taxon>Alphaproteobacteria</taxon>
        <taxon>Hyphomicrobiales</taxon>
        <taxon>Phyllobacteriaceae</taxon>
        <taxon>Phyllobacterium</taxon>
    </lineage>
</organism>
<protein>
    <submittedName>
        <fullName evidence="2">Uncharacterized protein</fullName>
    </submittedName>
</protein>
<name>A0A2P7BMN7_9HYPH</name>
<feature type="region of interest" description="Disordered" evidence="1">
    <location>
        <begin position="56"/>
        <end position="113"/>
    </location>
</feature>
<evidence type="ECO:0000256" key="1">
    <source>
        <dbReference type="SAM" id="MobiDB-lite"/>
    </source>
</evidence>
<dbReference type="Proteomes" id="UP000241444">
    <property type="component" value="Unassembled WGS sequence"/>
</dbReference>
<evidence type="ECO:0000313" key="2">
    <source>
        <dbReference type="EMBL" id="PSH67706.1"/>
    </source>
</evidence>
<dbReference type="AlphaFoldDB" id="A0A2P7BMN7"/>
<proteinExistence type="predicted"/>
<keyword evidence="3" id="KW-1185">Reference proteome</keyword>
<evidence type="ECO:0000313" key="3">
    <source>
        <dbReference type="Proteomes" id="UP000241444"/>
    </source>
</evidence>
<feature type="compositionally biased region" description="Basic and acidic residues" evidence="1">
    <location>
        <begin position="75"/>
        <end position="99"/>
    </location>
</feature>
<accession>A0A2P7BMN7</accession>
<dbReference type="EMBL" id="PGGO01000013">
    <property type="protein sequence ID" value="PSH67706.1"/>
    <property type="molecule type" value="Genomic_DNA"/>
</dbReference>
<sequence>MVLGVLLENKRGKVHLVLNTARRKASPTFGVEVMNVVSSPVSPAASHVSWWSKFANPDKSDGKHGHPSNIDTDDFSDHMLRDIGIRDGRPTRGDQRDPNDWNSLFNDYTKRSL</sequence>
<comment type="caution">
    <text evidence="2">The sequence shown here is derived from an EMBL/GenBank/DDBJ whole genome shotgun (WGS) entry which is preliminary data.</text>
</comment>
<gene>
    <name evidence="2" type="ORF">CU102_17625</name>
</gene>
<reference evidence="3" key="1">
    <citation type="submission" date="2017-11" db="EMBL/GenBank/DDBJ databases">
        <authorList>
            <person name="Kuznetsova I."/>
            <person name="Sazanova A."/>
            <person name="Chirak E."/>
            <person name="Safronova V."/>
            <person name="Willems A."/>
        </authorList>
    </citation>
    <scope>NUCLEOTIDE SEQUENCE [LARGE SCALE GENOMIC DNA]</scope>
    <source>
        <strain evidence="3">STM 196</strain>
    </source>
</reference>